<organism evidence="1 2">
    <name type="scientific">Lindgomyces ingoldianus</name>
    <dbReference type="NCBI Taxonomy" id="673940"/>
    <lineage>
        <taxon>Eukaryota</taxon>
        <taxon>Fungi</taxon>
        <taxon>Dikarya</taxon>
        <taxon>Ascomycota</taxon>
        <taxon>Pezizomycotina</taxon>
        <taxon>Dothideomycetes</taxon>
        <taxon>Pleosporomycetidae</taxon>
        <taxon>Pleosporales</taxon>
        <taxon>Lindgomycetaceae</taxon>
        <taxon>Lindgomyces</taxon>
    </lineage>
</organism>
<evidence type="ECO:0000313" key="2">
    <source>
        <dbReference type="Proteomes" id="UP000799755"/>
    </source>
</evidence>
<sequence length="259" mass="28733">MKFSAAAASVKMSLEDFMDGRRTYASDGHRQSRVEGDEIQSSRINESTTAIGSPHRIAEGPLNVTISGFPTSSSFRRRFVRLPSGARSSFSITITPSKSPRARKIKPKMYHHEPTFKSDGLKKADGKNLIQTAAPASLSRLTGTCLGLPPEGHRHSPISCYLLIFSSLHPATQNTSHSCTQRRESFCWGFLTMDFLFCINRIKKLRSITVKRETLLNSMKKNSSLVPLEIQQMCAAVCFISFLTRPGNLWLIPLGTSPL</sequence>
<evidence type="ECO:0000313" key="1">
    <source>
        <dbReference type="EMBL" id="KAF2475991.1"/>
    </source>
</evidence>
<reference evidence="1" key="1">
    <citation type="journal article" date="2020" name="Stud. Mycol.">
        <title>101 Dothideomycetes genomes: a test case for predicting lifestyles and emergence of pathogens.</title>
        <authorList>
            <person name="Haridas S."/>
            <person name="Albert R."/>
            <person name="Binder M."/>
            <person name="Bloem J."/>
            <person name="Labutti K."/>
            <person name="Salamov A."/>
            <person name="Andreopoulos B."/>
            <person name="Baker S."/>
            <person name="Barry K."/>
            <person name="Bills G."/>
            <person name="Bluhm B."/>
            <person name="Cannon C."/>
            <person name="Castanera R."/>
            <person name="Culley D."/>
            <person name="Daum C."/>
            <person name="Ezra D."/>
            <person name="Gonzalez J."/>
            <person name="Henrissat B."/>
            <person name="Kuo A."/>
            <person name="Liang C."/>
            <person name="Lipzen A."/>
            <person name="Lutzoni F."/>
            <person name="Magnuson J."/>
            <person name="Mondo S."/>
            <person name="Nolan M."/>
            <person name="Ohm R."/>
            <person name="Pangilinan J."/>
            <person name="Park H.-J."/>
            <person name="Ramirez L."/>
            <person name="Alfaro M."/>
            <person name="Sun H."/>
            <person name="Tritt A."/>
            <person name="Yoshinaga Y."/>
            <person name="Zwiers L.-H."/>
            <person name="Turgeon B."/>
            <person name="Goodwin S."/>
            <person name="Spatafora J."/>
            <person name="Crous P."/>
            <person name="Grigoriev I."/>
        </authorList>
    </citation>
    <scope>NUCLEOTIDE SEQUENCE</scope>
    <source>
        <strain evidence="1">ATCC 200398</strain>
    </source>
</reference>
<comment type="caution">
    <text evidence="1">The sequence shown here is derived from an EMBL/GenBank/DDBJ whole genome shotgun (WGS) entry which is preliminary data.</text>
</comment>
<dbReference type="EMBL" id="MU003495">
    <property type="protein sequence ID" value="KAF2475991.1"/>
    <property type="molecule type" value="Genomic_DNA"/>
</dbReference>
<name>A0ACB6RA16_9PLEO</name>
<accession>A0ACB6RA16</accession>
<gene>
    <name evidence="1" type="ORF">BDR25DRAFT_350271</name>
</gene>
<keyword evidence="2" id="KW-1185">Reference proteome</keyword>
<dbReference type="Proteomes" id="UP000799755">
    <property type="component" value="Unassembled WGS sequence"/>
</dbReference>
<protein>
    <submittedName>
        <fullName evidence="1">Uncharacterized protein</fullName>
    </submittedName>
</protein>
<proteinExistence type="predicted"/>